<dbReference type="Pfam" id="PF00015">
    <property type="entry name" value="MCPsignal"/>
    <property type="match status" value="1"/>
</dbReference>
<dbReference type="PANTHER" id="PTHR32089:SF112">
    <property type="entry name" value="LYSOZYME-LIKE PROTEIN-RELATED"/>
    <property type="match status" value="1"/>
</dbReference>
<proteinExistence type="predicted"/>
<keyword evidence="6" id="KW-1185">Reference proteome</keyword>
<feature type="transmembrane region" description="Helical" evidence="3">
    <location>
        <begin position="329"/>
        <end position="349"/>
    </location>
</feature>
<dbReference type="STRING" id="1548018.LS64_08375"/>
<gene>
    <name evidence="5" type="ORF">LS64_007555</name>
</gene>
<dbReference type="InterPro" id="IPR004089">
    <property type="entry name" value="MCPsignal_dom"/>
</dbReference>
<keyword evidence="3" id="KW-1133">Transmembrane helix</keyword>
<dbReference type="GO" id="GO:0007165">
    <property type="term" value="P:signal transduction"/>
    <property type="evidence" value="ECO:0007669"/>
    <property type="project" value="UniProtKB-KW"/>
</dbReference>
<accession>A0A4U8T3F7</accession>
<dbReference type="CDD" id="cd18773">
    <property type="entry name" value="PDC1_HK_sensor"/>
    <property type="match status" value="1"/>
</dbReference>
<feature type="transmembrane region" description="Helical" evidence="3">
    <location>
        <begin position="20"/>
        <end position="40"/>
    </location>
</feature>
<evidence type="ECO:0000313" key="6">
    <source>
        <dbReference type="Proteomes" id="UP000029714"/>
    </source>
</evidence>
<keyword evidence="1 2" id="KW-0807">Transducer</keyword>
<protein>
    <submittedName>
        <fullName evidence="5">Methyl-accepting chemotaxis protein</fullName>
    </submittedName>
</protein>
<evidence type="ECO:0000313" key="5">
    <source>
        <dbReference type="EMBL" id="TLD94006.1"/>
    </source>
</evidence>
<evidence type="ECO:0000259" key="4">
    <source>
        <dbReference type="PROSITE" id="PS50111"/>
    </source>
</evidence>
<evidence type="ECO:0000256" key="3">
    <source>
        <dbReference type="SAM" id="Phobius"/>
    </source>
</evidence>
<dbReference type="PROSITE" id="PS50111">
    <property type="entry name" value="CHEMOTAXIS_TRANSDUC_2"/>
    <property type="match status" value="1"/>
</dbReference>
<dbReference type="GO" id="GO:0016020">
    <property type="term" value="C:membrane"/>
    <property type="evidence" value="ECO:0007669"/>
    <property type="project" value="InterPro"/>
</dbReference>
<dbReference type="Gene3D" id="3.30.450.20">
    <property type="entry name" value="PAS domain"/>
    <property type="match status" value="1"/>
</dbReference>
<dbReference type="Proteomes" id="UP000029714">
    <property type="component" value="Unassembled WGS sequence"/>
</dbReference>
<sequence>MENINQKVASKKYMGIGLKLMLVLSAIVLICMCLMAYIIVKRSSIVQLEQSKKLLQNVANANANRVNGFFNEVYVALKVDKGDIEELLHENASESMIEKNLMTLADGSRWANYAFLYIKGESASFTNPKYKVPNNSDYLILAIDTEPDSNGGTQILQASPDIANLPYLQESLKSGQMTIGSPIRINLQGHEFVGVSVNMPIFDSNNRIMGVLGMFVNITRMKQAVLSSNLDFESSYQFLITDRGIMGVHKNEDLITKPYMQINPTLKEMVDIIAANKSGVFNYTNISGVEGFASVSSFEVGRNSNAHWGVVVFSPTDSVLESVSILRNIIIGAVFISMIFILVGAAVYVRMRVTTRVHNISRHLGEFFGFLRHESSTPPTIKIKANDEIGHMGLMINANVEDIQKSLGKDSMMMHATLDMAKAIESGNLTLRIAPIPANPQLLELRGVLNNMLDILEKNIGSDINTILKAFENYSSLRFNERIESARGKVELSANELGSEICKMLNTSLGFAKNLDSKSKELESSVETLRDSANTQASNLEQTASSIEQITSSMQNVSDKTSEVIGQSEDIKNIIGIIRDIAEQTNLLALNAAIEAARAGEHGRGFAVVADEVRKLAEKTQKSLGEIEANVNILVQSINDMGESIKEQATGIGQINESIAKLESITQQNVDIANHARDISTAVDSVANEILADVERKSFK</sequence>
<comment type="caution">
    <text evidence="5">The sequence shown here is derived from an EMBL/GenBank/DDBJ whole genome shotgun (WGS) entry which is preliminary data.</text>
</comment>
<name>A0A4U8T3F7_9HELI</name>
<dbReference type="EMBL" id="JRMP02000011">
    <property type="protein sequence ID" value="TLD94006.1"/>
    <property type="molecule type" value="Genomic_DNA"/>
</dbReference>
<dbReference type="Pfam" id="PF22673">
    <property type="entry name" value="MCP-like_PDC_1"/>
    <property type="match status" value="1"/>
</dbReference>
<organism evidence="5 6">
    <name type="scientific">Helicobacter saguini</name>
    <dbReference type="NCBI Taxonomy" id="1548018"/>
    <lineage>
        <taxon>Bacteria</taxon>
        <taxon>Pseudomonadati</taxon>
        <taxon>Campylobacterota</taxon>
        <taxon>Epsilonproteobacteria</taxon>
        <taxon>Campylobacterales</taxon>
        <taxon>Helicobacteraceae</taxon>
        <taxon>Helicobacter</taxon>
    </lineage>
</organism>
<keyword evidence="3" id="KW-0472">Membrane</keyword>
<keyword evidence="3" id="KW-0812">Transmembrane</keyword>
<evidence type="ECO:0000256" key="2">
    <source>
        <dbReference type="PROSITE-ProRule" id="PRU00284"/>
    </source>
</evidence>
<dbReference type="SMART" id="SM00283">
    <property type="entry name" value="MA"/>
    <property type="match status" value="1"/>
</dbReference>
<dbReference type="SUPFAM" id="SSF58104">
    <property type="entry name" value="Methyl-accepting chemotaxis protein (MCP) signaling domain"/>
    <property type="match status" value="1"/>
</dbReference>
<reference evidence="5 6" key="1">
    <citation type="journal article" date="2014" name="Genome Announc.">
        <title>Draft genome sequences of eight enterohepatic helicobacter species isolated from both laboratory and wild rodents.</title>
        <authorList>
            <person name="Sheh A."/>
            <person name="Shen Z."/>
            <person name="Fox J.G."/>
        </authorList>
    </citation>
    <scope>NUCLEOTIDE SEQUENCE [LARGE SCALE GENOMIC DNA]</scope>
    <source>
        <strain evidence="5 6">MIT 97-6194</strain>
    </source>
</reference>
<dbReference type="PANTHER" id="PTHR32089">
    <property type="entry name" value="METHYL-ACCEPTING CHEMOTAXIS PROTEIN MCPB"/>
    <property type="match status" value="1"/>
</dbReference>
<dbReference type="Gene3D" id="1.10.287.950">
    <property type="entry name" value="Methyl-accepting chemotaxis protein"/>
    <property type="match status" value="1"/>
</dbReference>
<reference evidence="5 6" key="2">
    <citation type="journal article" date="2016" name="Infect. Immun.">
        <title>Helicobacter saguini, a Novel Helicobacter Isolated from Cotton-Top Tamarins with Ulcerative Colitis, Has Proinflammatory Properties and Induces Typhlocolitis and Dysplasia in Gnotobiotic IL-10-/- Mice.</title>
        <authorList>
            <person name="Shen Z."/>
            <person name="Mannion A."/>
            <person name="Whary M.T."/>
            <person name="Muthupalani S."/>
            <person name="Sheh A."/>
            <person name="Feng Y."/>
            <person name="Gong G."/>
            <person name="Vandamme P."/>
            <person name="Holcombe H.R."/>
            <person name="Paster B.J."/>
            <person name="Fox J.G."/>
        </authorList>
    </citation>
    <scope>NUCLEOTIDE SEQUENCE [LARGE SCALE GENOMIC DNA]</scope>
    <source>
        <strain evidence="5 6">MIT 97-6194</strain>
    </source>
</reference>
<evidence type="ECO:0000256" key="1">
    <source>
        <dbReference type="ARBA" id="ARBA00023224"/>
    </source>
</evidence>
<feature type="domain" description="Methyl-accepting transducer" evidence="4">
    <location>
        <begin position="479"/>
        <end position="700"/>
    </location>
</feature>
<dbReference type="AlphaFoldDB" id="A0A4U8T3F7"/>